<dbReference type="InterPro" id="IPR000326">
    <property type="entry name" value="PAP2/HPO"/>
</dbReference>
<proteinExistence type="predicted"/>
<feature type="transmembrane region" description="Helical" evidence="1">
    <location>
        <begin position="78"/>
        <end position="100"/>
    </location>
</feature>
<feature type="transmembrane region" description="Helical" evidence="1">
    <location>
        <begin position="186"/>
        <end position="208"/>
    </location>
</feature>
<dbReference type="Gene3D" id="1.20.144.10">
    <property type="entry name" value="Phosphatidic acid phosphatase type 2/haloperoxidase"/>
    <property type="match status" value="1"/>
</dbReference>
<evidence type="ECO:0000256" key="1">
    <source>
        <dbReference type="SAM" id="Phobius"/>
    </source>
</evidence>
<accession>A0A7J7MBY4</accession>
<keyword evidence="1" id="KW-1133">Transmembrane helix</keyword>
<keyword evidence="4" id="KW-1185">Reference proteome</keyword>
<feature type="domain" description="Phosphatidic acid phosphatase type 2/haloperoxidase" evidence="2">
    <location>
        <begin position="77"/>
        <end position="205"/>
    </location>
</feature>
<feature type="transmembrane region" description="Helical" evidence="1">
    <location>
        <begin position="160"/>
        <end position="180"/>
    </location>
</feature>
<keyword evidence="1" id="KW-0812">Transmembrane</keyword>
<dbReference type="OrthoDB" id="10266771at2759"/>
<protein>
    <recommendedName>
        <fullName evidence="2">Phosphatidic acid phosphatase type 2/haloperoxidase domain-containing protein</fullName>
    </recommendedName>
</protein>
<comment type="caution">
    <text evidence="3">The sequence shown here is derived from an EMBL/GenBank/DDBJ whole genome shotgun (WGS) entry which is preliminary data.</text>
</comment>
<dbReference type="Proteomes" id="UP000541444">
    <property type="component" value="Unassembled WGS sequence"/>
</dbReference>
<organism evidence="3 4">
    <name type="scientific">Kingdonia uniflora</name>
    <dbReference type="NCBI Taxonomy" id="39325"/>
    <lineage>
        <taxon>Eukaryota</taxon>
        <taxon>Viridiplantae</taxon>
        <taxon>Streptophyta</taxon>
        <taxon>Embryophyta</taxon>
        <taxon>Tracheophyta</taxon>
        <taxon>Spermatophyta</taxon>
        <taxon>Magnoliopsida</taxon>
        <taxon>Ranunculales</taxon>
        <taxon>Circaeasteraceae</taxon>
        <taxon>Kingdonia</taxon>
    </lineage>
</organism>
<dbReference type="Pfam" id="PF01569">
    <property type="entry name" value="PAP2"/>
    <property type="match status" value="1"/>
</dbReference>
<evidence type="ECO:0000313" key="4">
    <source>
        <dbReference type="Proteomes" id="UP000541444"/>
    </source>
</evidence>
<keyword evidence="1" id="KW-0472">Membrane</keyword>
<dbReference type="EMBL" id="JACGCM010001633">
    <property type="protein sequence ID" value="KAF6152403.1"/>
    <property type="molecule type" value="Genomic_DNA"/>
</dbReference>
<reference evidence="3 4" key="1">
    <citation type="journal article" date="2020" name="IScience">
        <title>Genome Sequencing of the Endangered Kingdonia uniflora (Circaeasteraceae, Ranunculales) Reveals Potential Mechanisms of Evolutionary Specialization.</title>
        <authorList>
            <person name="Sun Y."/>
            <person name="Deng T."/>
            <person name="Zhang A."/>
            <person name="Moore M.J."/>
            <person name="Landis J.B."/>
            <person name="Lin N."/>
            <person name="Zhang H."/>
            <person name="Zhang X."/>
            <person name="Huang J."/>
            <person name="Zhang X."/>
            <person name="Sun H."/>
            <person name="Wang H."/>
        </authorList>
    </citation>
    <scope>NUCLEOTIDE SEQUENCE [LARGE SCALE GENOMIC DNA]</scope>
    <source>
        <strain evidence="3">TB1705</strain>
        <tissue evidence="3">Leaf</tissue>
    </source>
</reference>
<dbReference type="SUPFAM" id="SSF48317">
    <property type="entry name" value="Acid phosphatase/Vanadium-dependent haloperoxidase"/>
    <property type="match status" value="1"/>
</dbReference>
<dbReference type="PANTHER" id="PTHR14969:SF13">
    <property type="entry name" value="AT30094P"/>
    <property type="match status" value="1"/>
</dbReference>
<dbReference type="AlphaFoldDB" id="A0A7J7MBY4"/>
<dbReference type="GO" id="GO:0042392">
    <property type="term" value="F:sphingosine-1-phosphate phosphatase activity"/>
    <property type="evidence" value="ECO:0007669"/>
    <property type="project" value="TreeGrafter"/>
</dbReference>
<dbReference type="InterPro" id="IPR036938">
    <property type="entry name" value="PAP2/HPO_sf"/>
</dbReference>
<dbReference type="SMART" id="SM00014">
    <property type="entry name" value="acidPPc"/>
    <property type="match status" value="1"/>
</dbReference>
<evidence type="ECO:0000313" key="3">
    <source>
        <dbReference type="EMBL" id="KAF6152403.1"/>
    </source>
</evidence>
<dbReference type="PANTHER" id="PTHR14969">
    <property type="entry name" value="SPHINGOSINE-1-PHOSPHATE PHOSPHOHYDROLASE"/>
    <property type="match status" value="1"/>
</dbReference>
<sequence>MKHQEEPVLVKSPAKSPSILNCLISLDTTCSLHIHTIFTPIPRSILKTLEISGDGRFWFPIPIAIYFTLTNSTNLHSILIGLVIGFLLDLVLVGLIKFLIRRPRPVYNKGMHLTVAVDHWSFPSGHSSRVCFIASYLCLSKRVIKEAAVELGYGDDDGKFVIFFVLIVCFWSVITSISRVLLGRHFVLDVFAGACLGVFNALLVFKLLKF</sequence>
<evidence type="ECO:0000259" key="2">
    <source>
        <dbReference type="SMART" id="SM00014"/>
    </source>
</evidence>
<name>A0A7J7MBY4_9MAGN</name>
<gene>
    <name evidence="3" type="ORF">GIB67_038026</name>
</gene>